<dbReference type="PROSITE" id="PS51257">
    <property type="entry name" value="PROKAR_LIPOPROTEIN"/>
    <property type="match status" value="1"/>
</dbReference>
<dbReference type="Proteomes" id="UP001242129">
    <property type="component" value="Unassembled WGS sequence"/>
</dbReference>
<evidence type="ECO:0000313" key="1">
    <source>
        <dbReference type="EMBL" id="MDP1449311.1"/>
    </source>
</evidence>
<proteinExistence type="predicted"/>
<accession>A0A4Q4DV40</accession>
<protein>
    <recommendedName>
        <fullName evidence="4">Lipoprotein</fullName>
    </recommendedName>
</protein>
<name>A0A4Q4DV40_ACILW</name>
<evidence type="ECO:0008006" key="4">
    <source>
        <dbReference type="Google" id="ProtNLM"/>
    </source>
</evidence>
<reference evidence="2" key="2">
    <citation type="journal article" date="2019" name="Nat. Commun.">
        <title>Spatiotemporal dynamics of multidrug resistant bacteria on intensive care unit surfaces.</title>
        <authorList>
            <person name="D'Souza A.W."/>
            <person name="Potter R.F."/>
            <person name="Wallace M."/>
            <person name="Shupe A."/>
            <person name="Patel S."/>
            <person name="Sun X."/>
            <person name="Gul D."/>
            <person name="Kwon J.H."/>
            <person name="Andleeb S."/>
            <person name="Burnham C.D."/>
            <person name="Dantas G."/>
        </authorList>
    </citation>
    <scope>NUCLEOTIDE SEQUENCE</scope>
    <source>
        <strain evidence="2">AL_065</strain>
    </source>
</reference>
<reference evidence="2" key="1">
    <citation type="submission" date="2018-10" db="EMBL/GenBank/DDBJ databases">
        <authorList>
            <person name="D'Souza A.W."/>
            <person name="Potter R.F."/>
            <person name="Wallace M."/>
            <person name="Shupe A."/>
            <person name="Patel S."/>
            <person name="Sun S."/>
            <person name="Gul D."/>
            <person name="Kwon J.H."/>
            <person name="Andleeb S."/>
            <person name="Burnham C.-A.D."/>
            <person name="Dantas G."/>
        </authorList>
    </citation>
    <scope>NUCLEOTIDE SEQUENCE</scope>
    <source>
        <strain evidence="2">AL_065</strain>
    </source>
</reference>
<dbReference type="EMBL" id="CP078045">
    <property type="protein sequence ID" value="QXR06560.1"/>
    <property type="molecule type" value="Genomic_DNA"/>
</dbReference>
<dbReference type="EMBL" id="JAUUUS010000340">
    <property type="protein sequence ID" value="MDP1449311.1"/>
    <property type="molecule type" value="Genomic_DNA"/>
</dbReference>
<evidence type="ECO:0000313" key="3">
    <source>
        <dbReference type="Proteomes" id="UP000293391"/>
    </source>
</evidence>
<reference evidence="2" key="3">
    <citation type="submission" date="2021-06" db="EMBL/GenBank/DDBJ databases">
        <authorList>
            <person name="Diorio-Toth L."/>
        </authorList>
    </citation>
    <scope>NUCLEOTIDE SEQUENCE</scope>
    <source>
        <strain evidence="2">AL_065</strain>
    </source>
</reference>
<dbReference type="Proteomes" id="UP000293391">
    <property type="component" value="Chromosome"/>
</dbReference>
<reference evidence="1" key="4">
    <citation type="submission" date="2023-07" db="EMBL/GenBank/DDBJ databases">
        <title>Dynamics of blaOXA-23 gene transmission in Acinetobacter spp. from contaminated veterinary surfaces.</title>
        <authorList>
            <person name="Moreira Da Silva J."/>
            <person name="Menezes J."/>
            <person name="Fernandes L."/>
            <person name="Marques C."/>
            <person name="Amaral A."/>
            <person name="Timofte D."/>
            <person name="Pomba C."/>
        </authorList>
    </citation>
    <scope>NUCLEOTIDE SEQUENCE</scope>
    <source>
        <strain evidence="1">CMVB11Z4A1</strain>
    </source>
</reference>
<organism evidence="2 3">
    <name type="scientific">Acinetobacter lwoffii</name>
    <dbReference type="NCBI Taxonomy" id="28090"/>
    <lineage>
        <taxon>Bacteria</taxon>
        <taxon>Pseudomonadati</taxon>
        <taxon>Pseudomonadota</taxon>
        <taxon>Gammaproteobacteria</taxon>
        <taxon>Moraxellales</taxon>
        <taxon>Moraxellaceae</taxon>
        <taxon>Acinetobacter</taxon>
    </lineage>
</organism>
<evidence type="ECO:0000313" key="2">
    <source>
        <dbReference type="EMBL" id="QXR06560.1"/>
    </source>
</evidence>
<dbReference type="AlphaFoldDB" id="A0A4Q4DV40"/>
<dbReference type="RefSeq" id="WP_004730163.1">
    <property type="nucleotide sequence ID" value="NZ_CAYTBE010000090.1"/>
</dbReference>
<gene>
    <name evidence="2" type="ORF">EVX74_010620</name>
    <name evidence="1" type="ORF">Q8G51_16375</name>
</gene>
<sequence length="113" mass="12902">MKNLGLLFFIMILAGCGHRESNGQQPDLETIKKEQLEFAKEATKEFIPNPDSAKFRNQVGDCGEVSYKEVGGTDIDFQRFIVLEKNIVLVENQMDPKQFELSWKSSCTPSWNK</sequence>